<evidence type="ECO:0000256" key="5">
    <source>
        <dbReference type="PIRNR" id="PIRNR038471"/>
    </source>
</evidence>
<comment type="function">
    <text evidence="5">Involved in formation and maintenance of cell shape.</text>
</comment>
<keyword evidence="7" id="KW-0472">Membrane</keyword>
<feature type="transmembrane region" description="Helical" evidence="7">
    <location>
        <begin position="9"/>
        <end position="29"/>
    </location>
</feature>
<evidence type="ECO:0000256" key="3">
    <source>
        <dbReference type="ARBA" id="ARBA00022960"/>
    </source>
</evidence>
<evidence type="ECO:0000256" key="1">
    <source>
        <dbReference type="ARBA" id="ARBA00009369"/>
    </source>
</evidence>
<protein>
    <recommendedName>
        <fullName evidence="2 5">Cell shape-determining protein MreC</fullName>
    </recommendedName>
    <alternativeName>
        <fullName evidence="4 5">Cell shape protein MreC</fullName>
    </alternativeName>
</protein>
<dbReference type="Pfam" id="PF04085">
    <property type="entry name" value="MreC"/>
    <property type="match status" value="1"/>
</dbReference>
<feature type="coiled-coil region" evidence="6">
    <location>
        <begin position="61"/>
        <end position="108"/>
    </location>
</feature>
<dbReference type="InterPro" id="IPR042177">
    <property type="entry name" value="Cell/Rod_1"/>
</dbReference>
<dbReference type="PANTHER" id="PTHR34138:SF1">
    <property type="entry name" value="CELL SHAPE-DETERMINING PROTEIN MREC"/>
    <property type="match status" value="1"/>
</dbReference>
<dbReference type="Proteomes" id="UP000719500">
    <property type="component" value="Unassembled WGS sequence"/>
</dbReference>
<evidence type="ECO:0000256" key="2">
    <source>
        <dbReference type="ARBA" id="ARBA00013855"/>
    </source>
</evidence>
<dbReference type="PIRSF" id="PIRSF038471">
    <property type="entry name" value="MreC"/>
    <property type="match status" value="1"/>
</dbReference>
<keyword evidence="7" id="KW-1133">Transmembrane helix</keyword>
<keyword evidence="3 5" id="KW-0133">Cell shape</keyword>
<gene>
    <name evidence="9" type="primary">mreC</name>
    <name evidence="9" type="ORF">H9X91_10965</name>
</gene>
<dbReference type="InterPro" id="IPR055342">
    <property type="entry name" value="MreC_beta-barrel_core"/>
</dbReference>
<keyword evidence="7" id="KW-0812">Transmembrane</keyword>
<sequence>MKKFFREHGIWVLFATAVISVALALMSFFSNTSSPLSNLAGIIASPFRSAYTAVADWISDKQNYYQDVTALEEENAALKRENAILRAKNRLAETNNEENARLRQLLNLRPQNYDLELETAAVTERSVTNWSSSLTLNVGTDHGVEVGDCVIDETYALVGVVSTVGLNWCTVLTIVDTDTSLGAQVFRTNDLGLAVGDFSLMRENRLRLDYLPADCQLLGGDLVVTSGLGGYYPPDLSIGTVEEVQLSDSGASSYAVLVPEADFDQLVEVFVIKSFDIQT</sequence>
<evidence type="ECO:0000256" key="6">
    <source>
        <dbReference type="SAM" id="Coils"/>
    </source>
</evidence>
<dbReference type="NCBIfam" id="TIGR00219">
    <property type="entry name" value="mreC"/>
    <property type="match status" value="1"/>
</dbReference>
<reference evidence="9 10" key="1">
    <citation type="journal article" date="2021" name="Sci. Rep.">
        <title>The distribution of antibiotic resistance genes in chicken gut microbiota commensals.</title>
        <authorList>
            <person name="Juricova H."/>
            <person name="Matiasovicova J."/>
            <person name="Kubasova T."/>
            <person name="Cejkova D."/>
            <person name="Rychlik I."/>
        </authorList>
    </citation>
    <scope>NUCLEOTIDE SEQUENCE [LARGE SCALE GENOMIC DNA]</scope>
    <source>
        <strain evidence="9 10">An411</strain>
    </source>
</reference>
<feature type="domain" description="Rod shape-determining protein MreC beta-barrel core" evidence="8">
    <location>
        <begin position="122"/>
        <end position="273"/>
    </location>
</feature>
<dbReference type="EMBL" id="JACSNX010000019">
    <property type="protein sequence ID" value="MBM6851956.1"/>
    <property type="molecule type" value="Genomic_DNA"/>
</dbReference>
<dbReference type="PANTHER" id="PTHR34138">
    <property type="entry name" value="CELL SHAPE-DETERMINING PROTEIN MREC"/>
    <property type="match status" value="1"/>
</dbReference>
<evidence type="ECO:0000313" key="9">
    <source>
        <dbReference type="EMBL" id="MBM6851956.1"/>
    </source>
</evidence>
<accession>A0ABS2FYJ3</accession>
<name>A0ABS2FYJ3_9FIRM</name>
<proteinExistence type="inferred from homology"/>
<organism evidence="9 10">
    <name type="scientific">Oscillibacter valericigenes</name>
    <dbReference type="NCBI Taxonomy" id="351091"/>
    <lineage>
        <taxon>Bacteria</taxon>
        <taxon>Bacillati</taxon>
        <taxon>Bacillota</taxon>
        <taxon>Clostridia</taxon>
        <taxon>Eubacteriales</taxon>
        <taxon>Oscillospiraceae</taxon>
        <taxon>Oscillibacter</taxon>
    </lineage>
</organism>
<dbReference type="Gene3D" id="2.40.10.350">
    <property type="entry name" value="Rod shape-determining protein MreC, domain 2"/>
    <property type="match status" value="1"/>
</dbReference>
<evidence type="ECO:0000256" key="7">
    <source>
        <dbReference type="SAM" id="Phobius"/>
    </source>
</evidence>
<evidence type="ECO:0000259" key="8">
    <source>
        <dbReference type="Pfam" id="PF04085"/>
    </source>
</evidence>
<keyword evidence="6" id="KW-0175">Coiled coil</keyword>
<dbReference type="Gene3D" id="2.40.10.340">
    <property type="entry name" value="Rod shape-determining protein MreC, domain 1"/>
    <property type="match status" value="1"/>
</dbReference>
<dbReference type="InterPro" id="IPR042175">
    <property type="entry name" value="Cell/Rod_MreC_2"/>
</dbReference>
<evidence type="ECO:0000313" key="10">
    <source>
        <dbReference type="Proteomes" id="UP000719500"/>
    </source>
</evidence>
<dbReference type="InterPro" id="IPR007221">
    <property type="entry name" value="MreC"/>
</dbReference>
<keyword evidence="10" id="KW-1185">Reference proteome</keyword>
<evidence type="ECO:0000256" key="4">
    <source>
        <dbReference type="ARBA" id="ARBA00032089"/>
    </source>
</evidence>
<dbReference type="RefSeq" id="WP_204805045.1">
    <property type="nucleotide sequence ID" value="NZ_JACSNX010000019.1"/>
</dbReference>
<comment type="similarity">
    <text evidence="1 5">Belongs to the MreC family.</text>
</comment>
<comment type="caution">
    <text evidence="9">The sequence shown here is derived from an EMBL/GenBank/DDBJ whole genome shotgun (WGS) entry which is preliminary data.</text>
</comment>